<evidence type="ECO:0008006" key="3">
    <source>
        <dbReference type="Google" id="ProtNLM"/>
    </source>
</evidence>
<proteinExistence type="predicted"/>
<evidence type="ECO:0000313" key="1">
    <source>
        <dbReference type="EMBL" id="RMQ47717.1"/>
    </source>
</evidence>
<dbReference type="PROSITE" id="PS51257">
    <property type="entry name" value="PROKAR_LIPOPROTEIN"/>
    <property type="match status" value="1"/>
</dbReference>
<name>A0A3M4M1X1_PSECI</name>
<dbReference type="OrthoDB" id="8638151at2"/>
<evidence type="ECO:0000313" key="2">
    <source>
        <dbReference type="Proteomes" id="UP000277236"/>
    </source>
</evidence>
<dbReference type="EMBL" id="RBRE01000035">
    <property type="protein sequence ID" value="RMQ47717.1"/>
    <property type="molecule type" value="Genomic_DNA"/>
</dbReference>
<accession>A0A3M4M1X1</accession>
<protein>
    <recommendedName>
        <fullName evidence="3">Lipoprotein</fullName>
    </recommendedName>
</protein>
<comment type="caution">
    <text evidence="1">The sequence shown here is derived from an EMBL/GenBank/DDBJ whole genome shotgun (WGS) entry which is preliminary data.</text>
</comment>
<dbReference type="AlphaFoldDB" id="A0A3M4M1X1"/>
<organism evidence="1 2">
    <name type="scientific">Pseudomonas cichorii</name>
    <dbReference type="NCBI Taxonomy" id="36746"/>
    <lineage>
        <taxon>Bacteria</taxon>
        <taxon>Pseudomonadati</taxon>
        <taxon>Pseudomonadota</taxon>
        <taxon>Gammaproteobacteria</taxon>
        <taxon>Pseudomonadales</taxon>
        <taxon>Pseudomonadaceae</taxon>
        <taxon>Pseudomonas</taxon>
    </lineage>
</organism>
<dbReference type="RefSeq" id="WP_122315253.1">
    <property type="nucleotide sequence ID" value="NZ_RBRE01000035.1"/>
</dbReference>
<gene>
    <name evidence="1" type="ORF">ALQ04_04077</name>
</gene>
<sequence length="128" mass="14013">MRFLAVVLAALALQGCSNTPLGNLLNNERFQTTRDVQASWVGSSADELVMSWGTPKSSYAMAGGANMLSYEYLWLEGAGDYNPQYVWCVQRFLVENGIITRWGLSGGCPKRPKNAKSIPDTPVPQPTL</sequence>
<dbReference type="Proteomes" id="UP000277236">
    <property type="component" value="Unassembled WGS sequence"/>
</dbReference>
<reference evidence="1 2" key="1">
    <citation type="submission" date="2018-08" db="EMBL/GenBank/DDBJ databases">
        <title>Recombination of ecologically and evolutionarily significant loci maintains genetic cohesion in the Pseudomonas syringae species complex.</title>
        <authorList>
            <person name="Dillon M."/>
            <person name="Thakur S."/>
            <person name="Almeida R.N.D."/>
            <person name="Weir B.S."/>
            <person name="Guttman D.S."/>
        </authorList>
    </citation>
    <scope>NUCLEOTIDE SEQUENCE [LARGE SCALE GENOMIC DNA]</scope>
    <source>
        <strain evidence="1 2">ICMP 3353</strain>
    </source>
</reference>